<protein>
    <submittedName>
        <fullName evidence="2">Uncharacterized protein</fullName>
    </submittedName>
</protein>
<evidence type="ECO:0000313" key="3">
    <source>
        <dbReference type="Proteomes" id="UP001148299"/>
    </source>
</evidence>
<dbReference type="AlphaFoldDB" id="A0A9W9UM41"/>
<reference evidence="2" key="1">
    <citation type="submission" date="2022-12" db="EMBL/GenBank/DDBJ databases">
        <authorList>
            <person name="Petersen C."/>
        </authorList>
    </citation>
    <scope>NUCLEOTIDE SEQUENCE</scope>
    <source>
        <strain evidence="2">IBT 35675</strain>
    </source>
</reference>
<name>A0A9W9UM41_PENBR</name>
<gene>
    <name evidence="2" type="ORF">N7541_007704</name>
</gene>
<sequence length="230" mass="26617">MEDTTPQPNESASESINFGLGRRDPFFDELHHIYESCLIFRNNLQRDQTLSSHLTEQLEEKLVDIFGGPPKCLPEPEPSPESADDDPTTEPQVIDLTEECPAPFPAPRPISWTEILDRPYSLEDFKLQSDYTYQYAIRGSVVEISLDQHLMISLGSVQFMLDAEVSEGDKEWEMLHATRSHFIRYQDIVRDIHIVLGQTLDILEKRLWEDETRRSEYSTEIPTTDEDDEE</sequence>
<dbReference type="EMBL" id="JAPZBR010000006">
    <property type="protein sequence ID" value="KAJ5349977.1"/>
    <property type="molecule type" value="Genomic_DNA"/>
</dbReference>
<organism evidence="2 3">
    <name type="scientific">Penicillium brevicompactum</name>
    <dbReference type="NCBI Taxonomy" id="5074"/>
    <lineage>
        <taxon>Eukaryota</taxon>
        <taxon>Fungi</taxon>
        <taxon>Dikarya</taxon>
        <taxon>Ascomycota</taxon>
        <taxon>Pezizomycotina</taxon>
        <taxon>Eurotiomycetes</taxon>
        <taxon>Eurotiomycetidae</taxon>
        <taxon>Eurotiales</taxon>
        <taxon>Aspergillaceae</taxon>
        <taxon>Penicillium</taxon>
    </lineage>
</organism>
<keyword evidence="3" id="KW-1185">Reference proteome</keyword>
<reference evidence="2" key="2">
    <citation type="journal article" date="2023" name="IMA Fungus">
        <title>Comparative genomic study of the Penicillium genus elucidates a diverse pangenome and 15 lateral gene transfer events.</title>
        <authorList>
            <person name="Petersen C."/>
            <person name="Sorensen T."/>
            <person name="Nielsen M.R."/>
            <person name="Sondergaard T.E."/>
            <person name="Sorensen J.L."/>
            <person name="Fitzpatrick D.A."/>
            <person name="Frisvad J.C."/>
            <person name="Nielsen K.L."/>
        </authorList>
    </citation>
    <scope>NUCLEOTIDE SEQUENCE</scope>
    <source>
        <strain evidence="2">IBT 35675</strain>
    </source>
</reference>
<evidence type="ECO:0000256" key="1">
    <source>
        <dbReference type="SAM" id="MobiDB-lite"/>
    </source>
</evidence>
<accession>A0A9W9UM41</accession>
<evidence type="ECO:0000313" key="2">
    <source>
        <dbReference type="EMBL" id="KAJ5349977.1"/>
    </source>
</evidence>
<feature type="region of interest" description="Disordered" evidence="1">
    <location>
        <begin position="66"/>
        <end position="91"/>
    </location>
</feature>
<comment type="caution">
    <text evidence="2">The sequence shown here is derived from an EMBL/GenBank/DDBJ whole genome shotgun (WGS) entry which is preliminary data.</text>
</comment>
<dbReference type="Proteomes" id="UP001148299">
    <property type="component" value="Unassembled WGS sequence"/>
</dbReference>
<proteinExistence type="predicted"/>